<proteinExistence type="inferred from homology"/>
<keyword evidence="2" id="KW-1133">Transmembrane helix</keyword>
<dbReference type="EC" id="7.1.1.-" evidence="2"/>
<accession>A0ABP8KJK2</accession>
<feature type="transmembrane region" description="Helical" evidence="2">
    <location>
        <begin position="113"/>
        <end position="131"/>
    </location>
</feature>
<evidence type="ECO:0000256" key="2">
    <source>
        <dbReference type="RuleBase" id="RU004429"/>
    </source>
</evidence>
<keyword evidence="2" id="KW-1003">Cell membrane</keyword>
<evidence type="ECO:0000256" key="1">
    <source>
        <dbReference type="ARBA" id="ARBA00005698"/>
    </source>
</evidence>
<dbReference type="EMBL" id="BAABHB010000005">
    <property type="protein sequence ID" value="GAA4408695.1"/>
    <property type="molecule type" value="Genomic_DNA"/>
</dbReference>
<dbReference type="PANTHER" id="PTHR33269:SF17">
    <property type="entry name" value="NADH-UBIQUINONE OXIDOREDUCTASE CHAIN 6"/>
    <property type="match status" value="1"/>
</dbReference>
<evidence type="ECO:0000313" key="4">
    <source>
        <dbReference type="Proteomes" id="UP001500936"/>
    </source>
</evidence>
<feature type="transmembrane region" description="Helical" evidence="2">
    <location>
        <begin position="6"/>
        <end position="27"/>
    </location>
</feature>
<comment type="catalytic activity">
    <reaction evidence="2">
        <text>a quinone + NADH + 5 H(+)(in) = a quinol + NAD(+) + 4 H(+)(out)</text>
        <dbReference type="Rhea" id="RHEA:57888"/>
        <dbReference type="ChEBI" id="CHEBI:15378"/>
        <dbReference type="ChEBI" id="CHEBI:24646"/>
        <dbReference type="ChEBI" id="CHEBI:57540"/>
        <dbReference type="ChEBI" id="CHEBI:57945"/>
        <dbReference type="ChEBI" id="CHEBI:132124"/>
    </reaction>
</comment>
<keyword evidence="2" id="KW-0520">NAD</keyword>
<keyword evidence="2" id="KW-0812">Transmembrane</keyword>
<evidence type="ECO:0000313" key="3">
    <source>
        <dbReference type="EMBL" id="GAA4408695.1"/>
    </source>
</evidence>
<keyword evidence="2" id="KW-0874">Quinone</keyword>
<dbReference type="Pfam" id="PF00499">
    <property type="entry name" value="Oxidored_q3"/>
    <property type="match status" value="1"/>
</dbReference>
<dbReference type="InterPro" id="IPR042106">
    <property type="entry name" value="Nuo/plastoQ_OxRdtase_6_NuoJ"/>
</dbReference>
<comment type="caution">
    <text evidence="3">The sequence shown here is derived from an EMBL/GenBank/DDBJ whole genome shotgun (WGS) entry which is preliminary data.</text>
</comment>
<feature type="transmembrane region" description="Helical" evidence="2">
    <location>
        <begin position="66"/>
        <end position="92"/>
    </location>
</feature>
<keyword evidence="4" id="KW-1185">Reference proteome</keyword>
<dbReference type="InterPro" id="IPR001457">
    <property type="entry name" value="NADH_UbQ/plastoQ_OxRdtase_su6"/>
</dbReference>
<comment type="similarity">
    <text evidence="1 2">Belongs to the complex I subunit 6 family.</text>
</comment>
<reference evidence="4" key="1">
    <citation type="journal article" date="2019" name="Int. J. Syst. Evol. Microbiol.">
        <title>The Global Catalogue of Microorganisms (GCM) 10K type strain sequencing project: providing services to taxonomists for standard genome sequencing and annotation.</title>
        <authorList>
            <consortium name="The Broad Institute Genomics Platform"/>
            <consortium name="The Broad Institute Genome Sequencing Center for Infectious Disease"/>
            <person name="Wu L."/>
            <person name="Ma J."/>
        </authorList>
    </citation>
    <scope>NUCLEOTIDE SEQUENCE [LARGE SCALE GENOMIC DNA]</scope>
    <source>
        <strain evidence="4">JCM 17925</strain>
    </source>
</reference>
<dbReference type="Proteomes" id="UP001500936">
    <property type="component" value="Unassembled WGS sequence"/>
</dbReference>
<protein>
    <recommendedName>
        <fullName evidence="2">NADH-quinone oxidoreductase subunit J</fullName>
        <ecNumber evidence="2">7.1.1.-</ecNumber>
    </recommendedName>
</protein>
<feature type="transmembrane region" description="Helical" evidence="2">
    <location>
        <begin position="160"/>
        <end position="183"/>
    </location>
</feature>
<organism evidence="3 4">
    <name type="scientific">Nibrella viscosa</name>
    <dbReference type="NCBI Taxonomy" id="1084524"/>
    <lineage>
        <taxon>Bacteria</taxon>
        <taxon>Pseudomonadati</taxon>
        <taxon>Bacteroidota</taxon>
        <taxon>Cytophagia</taxon>
        <taxon>Cytophagales</taxon>
        <taxon>Spirosomataceae</taxon>
        <taxon>Nibrella</taxon>
    </lineage>
</organism>
<sequence length="194" mass="20993">MQENKLVLTIFAGMVELAFYGFALLTLSGAVAVLLTRNVLYGAFFLLLTLLGVAGLFVIASADFLAVAQIMIYVGGVLVLVIFGVMLTSKTASSVPETDSRRPNYILTRHRSWPVALLVAGSLFGALYSVLVRSDYVLFNRPAVWQTSVDTIGRQLMTEYVVPFEIAGMLLLAALIGAAYLAYPRKPGITNGNH</sequence>
<comment type="function">
    <text evidence="2">NDH-1 shuttles electrons from NADH, via FMN and iron-sulfur (Fe-S) centers, to quinones in the respiratory chain. Couples the redox reaction to proton translocation (for every two electrons transferred, four hydrogen ions are translocated across the cytoplasmic membrane), and thus conserves the redox energy in a proton gradient.</text>
</comment>
<gene>
    <name evidence="3" type="ORF">GCM10023187_30990</name>
</gene>
<dbReference type="PANTHER" id="PTHR33269">
    <property type="entry name" value="NADH-UBIQUINONE OXIDOREDUCTASE CHAIN 6"/>
    <property type="match status" value="1"/>
</dbReference>
<keyword evidence="2" id="KW-0472">Membrane</keyword>
<dbReference type="Gene3D" id="1.20.120.1200">
    <property type="entry name" value="NADH-ubiquinone/plastoquinone oxidoreductase chain 6, subunit NuoJ"/>
    <property type="match status" value="1"/>
</dbReference>
<name>A0ABP8KJK2_9BACT</name>
<feature type="transmembrane region" description="Helical" evidence="2">
    <location>
        <begin position="39"/>
        <end position="60"/>
    </location>
</feature>
<comment type="subcellular location">
    <subcellularLocation>
        <location evidence="2">Cell membrane</location>
        <topology evidence="2">Multi-pass membrane protein</topology>
    </subcellularLocation>
</comment>